<organism evidence="3 4">
    <name type="scientific">Eptatretus burgeri</name>
    <name type="common">Inshore hagfish</name>
    <dbReference type="NCBI Taxonomy" id="7764"/>
    <lineage>
        <taxon>Eukaryota</taxon>
        <taxon>Metazoa</taxon>
        <taxon>Chordata</taxon>
        <taxon>Craniata</taxon>
        <taxon>Vertebrata</taxon>
        <taxon>Cyclostomata</taxon>
        <taxon>Myxini</taxon>
        <taxon>Myxiniformes</taxon>
        <taxon>Myxinidae</taxon>
        <taxon>Eptatretinae</taxon>
        <taxon>Eptatretus</taxon>
    </lineage>
</organism>
<dbReference type="Ensembl" id="ENSEBUT00000023800.1">
    <property type="protein sequence ID" value="ENSEBUP00000023225.1"/>
    <property type="gene ID" value="ENSEBUG00000014303.1"/>
</dbReference>
<dbReference type="InterPro" id="IPR000863">
    <property type="entry name" value="Sulfotransferase_dom"/>
</dbReference>
<dbReference type="GO" id="GO:0006044">
    <property type="term" value="P:N-acetylglucosamine metabolic process"/>
    <property type="evidence" value="ECO:0007669"/>
    <property type="project" value="TreeGrafter"/>
</dbReference>
<accession>A0A8C4WZX7</accession>
<dbReference type="Gene3D" id="3.40.50.300">
    <property type="entry name" value="P-loop containing nucleotide triphosphate hydrolases"/>
    <property type="match status" value="1"/>
</dbReference>
<sequence length="451" mass="50772">MRLCQSLPKMIPRGCWRCCCARGCSWRCRRACRILFILGMISALSLLVERWRSGSPQDCTSVPARFNLRNVPAMLYEGRAPSMEVSEPGRSPEGPRRIYIHTSWRSGSSMVGELFNQHPDVFYVYEPMWHLWRAFPGSGATALQRGARDMLRSIFQCKLTAAFAGLVGTSQVPGANFTLFGWSDNKALCSHPLCDAYSKRQVGPVEGKRCRRLCRSPSPVQMETQCKRFPAVVVKGVRVLDLSVLEPLVQRDDVRIVHLVRDPRAVLASRLRTASALAWDHAMVSRGRVIVGGGHPRNLPLWLTSRRRLEFLALTSLEMLCESSARGLSSSLKTWLRDRYMLLRYEDLLLEPERSLDALFRFTGLEPHRGVYNYLQSLLQAPPAPLPPPPAISRSAISDTKPQAPPAFAVTPRDPHISLSRWLTILRPDVIRRLQNTCAGVMRSLGYVPLC</sequence>
<protein>
    <recommendedName>
        <fullName evidence="1">Sulfotransferase</fullName>
        <ecNumber evidence="1">2.8.2.-</ecNumber>
    </recommendedName>
</protein>
<evidence type="ECO:0000313" key="3">
    <source>
        <dbReference type="Ensembl" id="ENSEBUP00000023225.1"/>
    </source>
</evidence>
<comment type="similarity">
    <text evidence="1">Belongs to the sulfotransferase 1 family.</text>
</comment>
<evidence type="ECO:0000259" key="2">
    <source>
        <dbReference type="Pfam" id="PF00685"/>
    </source>
</evidence>
<reference evidence="3" key="2">
    <citation type="submission" date="2025-09" db="UniProtKB">
        <authorList>
            <consortium name="Ensembl"/>
        </authorList>
    </citation>
    <scope>IDENTIFICATION</scope>
</reference>
<dbReference type="InterPro" id="IPR051135">
    <property type="entry name" value="Gal/GlcNAc/GalNAc_ST"/>
</dbReference>
<evidence type="ECO:0000313" key="4">
    <source>
        <dbReference type="Proteomes" id="UP000694388"/>
    </source>
</evidence>
<dbReference type="GO" id="GO:0006790">
    <property type="term" value="P:sulfur compound metabolic process"/>
    <property type="evidence" value="ECO:0007669"/>
    <property type="project" value="TreeGrafter"/>
</dbReference>
<dbReference type="PANTHER" id="PTHR10704">
    <property type="entry name" value="CARBOHYDRATE SULFOTRANSFERASE"/>
    <property type="match status" value="1"/>
</dbReference>
<keyword evidence="4" id="KW-1185">Reference proteome</keyword>
<dbReference type="GeneTree" id="ENSGT00940000162231"/>
<keyword evidence="1" id="KW-0808">Transferase</keyword>
<dbReference type="SUPFAM" id="SSF52540">
    <property type="entry name" value="P-loop containing nucleoside triphosphate hydrolases"/>
    <property type="match status" value="1"/>
</dbReference>
<name>A0A8C4WZX7_EPTBU</name>
<dbReference type="EC" id="2.8.2.-" evidence="1"/>
<dbReference type="AlphaFoldDB" id="A0A8C4WZX7"/>
<dbReference type="Pfam" id="PF00685">
    <property type="entry name" value="Sulfotransfer_1"/>
    <property type="match status" value="1"/>
</dbReference>
<dbReference type="Proteomes" id="UP000694388">
    <property type="component" value="Unplaced"/>
</dbReference>
<dbReference type="InterPro" id="IPR027417">
    <property type="entry name" value="P-loop_NTPase"/>
</dbReference>
<feature type="domain" description="Sulfotransferase" evidence="2">
    <location>
        <begin position="96"/>
        <end position="370"/>
    </location>
</feature>
<evidence type="ECO:0000256" key="1">
    <source>
        <dbReference type="RuleBase" id="RU361155"/>
    </source>
</evidence>
<dbReference type="GO" id="GO:0001517">
    <property type="term" value="F:N-acetylglucosamine 6-O-sulfotransferase activity"/>
    <property type="evidence" value="ECO:0007669"/>
    <property type="project" value="TreeGrafter"/>
</dbReference>
<dbReference type="PANTHER" id="PTHR10704:SF71">
    <property type="entry name" value="CARBOHYDRATE SULFOTRANSFERASE 1-LIKE"/>
    <property type="match status" value="1"/>
</dbReference>
<proteinExistence type="inferred from homology"/>
<reference evidence="3" key="1">
    <citation type="submission" date="2025-08" db="UniProtKB">
        <authorList>
            <consortium name="Ensembl"/>
        </authorList>
    </citation>
    <scope>IDENTIFICATION</scope>
</reference>
<dbReference type="OMA" id="WENDAGY"/>